<evidence type="ECO:0000256" key="5">
    <source>
        <dbReference type="ARBA" id="ARBA00022679"/>
    </source>
</evidence>
<dbReference type="Proteomes" id="UP001306508">
    <property type="component" value="Unassembled WGS sequence"/>
</dbReference>
<name>A0AAN7WL05_9SACH</name>
<feature type="domain" description="Lipoyl-binding" evidence="12">
    <location>
        <begin position="602"/>
        <end position="678"/>
    </location>
</feature>
<keyword evidence="4" id="KW-0119">Carbohydrate metabolism</keyword>
<evidence type="ECO:0000256" key="11">
    <source>
        <dbReference type="SAM" id="MobiDB-lite"/>
    </source>
</evidence>
<keyword evidence="5" id="KW-0808">Transferase</keyword>
<dbReference type="Gene3D" id="2.40.50.100">
    <property type="match status" value="1"/>
</dbReference>
<gene>
    <name evidence="14" type="ORF">RI543_004092</name>
</gene>
<keyword evidence="6" id="KW-0418">Kinase</keyword>
<feature type="region of interest" description="Disordered" evidence="11">
    <location>
        <begin position="808"/>
        <end position="828"/>
    </location>
</feature>
<dbReference type="AlphaFoldDB" id="A0AAN7WL05"/>
<evidence type="ECO:0000256" key="3">
    <source>
        <dbReference type="ARBA" id="ARBA00012038"/>
    </source>
</evidence>
<dbReference type="PANTHER" id="PTHR10196:SF57">
    <property type="entry name" value="XYLULOSE KINASE"/>
    <property type="match status" value="1"/>
</dbReference>
<dbReference type="PANTHER" id="PTHR10196">
    <property type="entry name" value="SUGAR KINASE"/>
    <property type="match status" value="1"/>
</dbReference>
<feature type="domain" description="Peripheral subunit-binding (PSBD)" evidence="13">
    <location>
        <begin position="734"/>
        <end position="775"/>
    </location>
</feature>
<dbReference type="FunFam" id="3.30.420.40:FF:000170">
    <property type="entry name" value="D-xylulose kinase"/>
    <property type="match status" value="1"/>
</dbReference>
<evidence type="ECO:0000256" key="10">
    <source>
        <dbReference type="ARBA" id="ARBA00065810"/>
    </source>
</evidence>
<dbReference type="GO" id="GO:0004856">
    <property type="term" value="F:D-xylulokinase activity"/>
    <property type="evidence" value="ECO:0007669"/>
    <property type="project" value="UniProtKB-EC"/>
</dbReference>
<dbReference type="InterPro" id="IPR042024">
    <property type="entry name" value="D-XK_euk"/>
</dbReference>
<comment type="similarity">
    <text evidence="1">Belongs to the 2-oxoacid dehydrogenase family.</text>
</comment>
<organism evidence="14 15">
    <name type="scientific">Arxiozyma heterogenica</name>
    <dbReference type="NCBI Taxonomy" id="278026"/>
    <lineage>
        <taxon>Eukaryota</taxon>
        <taxon>Fungi</taxon>
        <taxon>Dikarya</taxon>
        <taxon>Ascomycota</taxon>
        <taxon>Saccharomycotina</taxon>
        <taxon>Saccharomycetes</taxon>
        <taxon>Saccharomycetales</taxon>
        <taxon>Saccharomycetaceae</taxon>
        <taxon>Arxiozyma</taxon>
    </lineage>
</organism>
<dbReference type="Pfam" id="PF00364">
    <property type="entry name" value="Biotin_lipoyl"/>
    <property type="match status" value="1"/>
</dbReference>
<accession>A0AAN7WL05</accession>
<evidence type="ECO:0000256" key="4">
    <source>
        <dbReference type="ARBA" id="ARBA00022629"/>
    </source>
</evidence>
<evidence type="ECO:0000256" key="7">
    <source>
        <dbReference type="ARBA" id="ARBA00022823"/>
    </source>
</evidence>
<keyword evidence="4" id="KW-0859">Xylose metabolism</keyword>
<evidence type="ECO:0000256" key="6">
    <source>
        <dbReference type="ARBA" id="ARBA00022777"/>
    </source>
</evidence>
<dbReference type="GO" id="GO:0005997">
    <property type="term" value="P:xylulose metabolic process"/>
    <property type="evidence" value="ECO:0007669"/>
    <property type="project" value="TreeGrafter"/>
</dbReference>
<evidence type="ECO:0000313" key="15">
    <source>
        <dbReference type="Proteomes" id="UP001306508"/>
    </source>
</evidence>
<dbReference type="InterPro" id="IPR004167">
    <property type="entry name" value="PSBD"/>
</dbReference>
<dbReference type="PROSITE" id="PS51826">
    <property type="entry name" value="PSBD"/>
    <property type="match status" value="1"/>
</dbReference>
<comment type="caution">
    <text evidence="14">The sequence shown here is derived from an EMBL/GenBank/DDBJ whole genome shotgun (WGS) entry which is preliminary data.</text>
</comment>
<dbReference type="InterPro" id="IPR003016">
    <property type="entry name" value="2-oxoA_DH_lipoyl-BS"/>
</dbReference>
<keyword evidence="8" id="KW-0809">Transit peptide</keyword>
<sequence length="979" mass="109592">MTYIDNNKDDTFYLGFDLSTQQLKCLAITQNLKIVHSETVEFDKDLPHYGTQKGVFINNERIESPVAMWLEALDLVLTKYKSANFPLDRVQAISGSCQQHGSVYWSKQAPNLLKKGIKNDETTTLIEQLYPMAFTRLTAPNWQDHSTGSQCQQLETLTGGPSKMANITGSRAHFRFTGSQILKIAQEEPETYAITDTITLVSNFLSSILCGKLIPLEEADCCGMNLYDIPKRDFNRDLTQYINTEASNNSHNPKNNKTLVEKLLGPPIKCGFTPHNLGPIGTYFIKKFGFKKGCNIFPFTGDNLATICSLPLQQNDILVSLGTSTTVLLVTDQYHPSPNYHFFIHPAIQNTYMGMICYCNGALARERIRDELNKNHNLPTSNSWELFNKAILDKNVDTSNELGVYFPLSEIVPSVSPVTKRIIFDKTTGEIDHEVKQFINKSHDAKNIVESQALSCRVRISPLLNNSVKENKSTNKKVTVSFDYDKDIPLAQFLHKRPNRAFFVGGASKNDAIVTKFAQILGATEGNYRLDTPNSCALGGCYLALWSDLYKKEIISSKFDVFLQEKFPWNELEHICNSNTDIWNEYNNKIVPLSRLESSLSIQPFLMPAMSPTMEKGGIVNWKFKPGEKFEAGDVLLEVETDKAQIDVEAQDDGQMAKILVDDGAKDVSVGTLIAYLADSDDDLSKLVIPTSDSQILNNKTNQSSKEVARSNITNLTKRETTTSENITDSSSTELLPSAAILCSQNNISIQEAKNKIAGSGLHGKILKGDVLAYLNMIPKESVDKISQYVELNSKLDLSNIEIQKVTTSNAESTENGKKEEIDTVEESTTNTAKITPISFTEDLIISIPSNVTFNELRHSMKKFIQEAYHYSHKPSISTSQYFDPIFEDLLTVSPRQSRFHYDYNLLCMDKSTKQSERDIFDILSSDSSTTKCGNAQSNQTSSNECLLTINVNVDNNFTDSLEKANKFINYIKQLESVA</sequence>
<dbReference type="CDD" id="cd07776">
    <property type="entry name" value="ASKHA_NBD_FGGY_SpXK-like"/>
    <property type="match status" value="1"/>
</dbReference>
<dbReference type="InterPro" id="IPR000089">
    <property type="entry name" value="Biotin_lipoyl"/>
</dbReference>
<dbReference type="EMBL" id="JAWIZZ010000053">
    <property type="protein sequence ID" value="KAK5778428.1"/>
    <property type="molecule type" value="Genomic_DNA"/>
</dbReference>
<dbReference type="FunFam" id="2.40.50.100:FF:000010">
    <property type="entry name" value="Acetyltransferase component of pyruvate dehydrogenase complex"/>
    <property type="match status" value="1"/>
</dbReference>
<dbReference type="CDD" id="cd06849">
    <property type="entry name" value="lipoyl_domain"/>
    <property type="match status" value="1"/>
</dbReference>
<dbReference type="GO" id="GO:0005829">
    <property type="term" value="C:cytosol"/>
    <property type="evidence" value="ECO:0007669"/>
    <property type="project" value="TreeGrafter"/>
</dbReference>
<evidence type="ECO:0000259" key="12">
    <source>
        <dbReference type="PROSITE" id="PS50968"/>
    </source>
</evidence>
<evidence type="ECO:0000259" key="13">
    <source>
        <dbReference type="PROSITE" id="PS51826"/>
    </source>
</evidence>
<protein>
    <recommendedName>
        <fullName evidence="3">xylulokinase</fullName>
        <ecNumber evidence="3">2.7.1.17</ecNumber>
    </recommendedName>
</protein>
<dbReference type="Gene3D" id="4.10.320.10">
    <property type="entry name" value="E3-binding domain"/>
    <property type="match status" value="1"/>
</dbReference>
<dbReference type="Pfam" id="PF02782">
    <property type="entry name" value="FGGY_C"/>
    <property type="match status" value="1"/>
</dbReference>
<dbReference type="SUPFAM" id="SSF53067">
    <property type="entry name" value="Actin-like ATPase domain"/>
    <property type="match status" value="2"/>
</dbReference>
<dbReference type="Gene3D" id="3.30.420.40">
    <property type="match status" value="2"/>
</dbReference>
<dbReference type="PROSITE" id="PS00189">
    <property type="entry name" value="LIPOYL"/>
    <property type="match status" value="1"/>
</dbReference>
<dbReference type="PROSITE" id="PS50968">
    <property type="entry name" value="BIOTINYL_LIPOYL"/>
    <property type="match status" value="1"/>
</dbReference>
<dbReference type="Pfam" id="PF00370">
    <property type="entry name" value="FGGY_N"/>
    <property type="match status" value="1"/>
</dbReference>
<evidence type="ECO:0000256" key="9">
    <source>
        <dbReference type="ARBA" id="ARBA00048885"/>
    </source>
</evidence>
<evidence type="ECO:0000256" key="8">
    <source>
        <dbReference type="ARBA" id="ARBA00022946"/>
    </source>
</evidence>
<comment type="similarity">
    <text evidence="2">Belongs to the FGGY kinase family.</text>
</comment>
<dbReference type="GO" id="GO:0016746">
    <property type="term" value="F:acyltransferase activity"/>
    <property type="evidence" value="ECO:0007669"/>
    <property type="project" value="InterPro"/>
</dbReference>
<proteinExistence type="inferred from homology"/>
<evidence type="ECO:0000313" key="14">
    <source>
        <dbReference type="EMBL" id="KAK5778428.1"/>
    </source>
</evidence>
<dbReference type="GO" id="GO:0045333">
    <property type="term" value="P:cellular respiration"/>
    <property type="evidence" value="ECO:0007669"/>
    <property type="project" value="UniProtKB-ARBA"/>
</dbReference>
<evidence type="ECO:0000256" key="1">
    <source>
        <dbReference type="ARBA" id="ARBA00007317"/>
    </source>
</evidence>
<dbReference type="GO" id="GO:0042732">
    <property type="term" value="P:D-xylose metabolic process"/>
    <property type="evidence" value="ECO:0007669"/>
    <property type="project" value="UniProtKB-KW"/>
</dbReference>
<dbReference type="InterPro" id="IPR036625">
    <property type="entry name" value="E3-bd_dom_sf"/>
</dbReference>
<dbReference type="InterPro" id="IPR018485">
    <property type="entry name" value="FGGY_C"/>
</dbReference>
<comment type="catalytic activity">
    <reaction evidence="9">
        <text>D-xylulose + ATP = D-xylulose 5-phosphate + ADP + H(+)</text>
        <dbReference type="Rhea" id="RHEA:10964"/>
        <dbReference type="ChEBI" id="CHEBI:15378"/>
        <dbReference type="ChEBI" id="CHEBI:17140"/>
        <dbReference type="ChEBI" id="CHEBI:30616"/>
        <dbReference type="ChEBI" id="CHEBI:57737"/>
        <dbReference type="ChEBI" id="CHEBI:456216"/>
        <dbReference type="EC" id="2.7.1.17"/>
    </reaction>
</comment>
<dbReference type="InterPro" id="IPR018484">
    <property type="entry name" value="FGGY_N"/>
</dbReference>
<evidence type="ECO:0000256" key="2">
    <source>
        <dbReference type="ARBA" id="ARBA00009156"/>
    </source>
</evidence>
<keyword evidence="15" id="KW-1185">Reference proteome</keyword>
<reference evidence="15" key="1">
    <citation type="submission" date="2023-07" db="EMBL/GenBank/DDBJ databases">
        <title>A draft genome of Kazachstania heterogenica Y-27499.</title>
        <authorList>
            <person name="Donic C."/>
            <person name="Kralova J.S."/>
            <person name="Fidel L."/>
            <person name="Ben-Dor S."/>
            <person name="Jung S."/>
        </authorList>
    </citation>
    <scope>NUCLEOTIDE SEQUENCE [LARGE SCALE GENOMIC DNA]</scope>
    <source>
        <strain evidence="15">Y27499</strain>
    </source>
</reference>
<keyword evidence="7" id="KW-0450">Lipoyl</keyword>
<dbReference type="InterPro" id="IPR043129">
    <property type="entry name" value="ATPase_NBD"/>
</dbReference>
<dbReference type="EC" id="2.7.1.17" evidence="3"/>
<dbReference type="SUPFAM" id="SSF51230">
    <property type="entry name" value="Single hybrid motif"/>
    <property type="match status" value="1"/>
</dbReference>
<dbReference type="InterPro" id="IPR011053">
    <property type="entry name" value="Single_hybrid_motif"/>
</dbReference>
<comment type="subunit">
    <text evidence="10">Eukaryotic pyruvate dehydrogenase (PDH) complexes are organized as a core consisting of the oligomeric dihydrolipoamide acetyl-transferase (E2), around which are arranged multiple copies of pyruvate dehydrogenase (E1), dihydrolipoamide dehydrogenase (E3) and protein X (E3BP) bound by non-covalent bonds.</text>
</comment>